<organism evidence="14 15">
    <name type="scientific">Sus scrofa</name>
    <name type="common">Pig</name>
    <dbReference type="NCBI Taxonomy" id="9823"/>
    <lineage>
        <taxon>Eukaryota</taxon>
        <taxon>Metazoa</taxon>
        <taxon>Chordata</taxon>
        <taxon>Craniata</taxon>
        <taxon>Vertebrata</taxon>
        <taxon>Euteleostomi</taxon>
        <taxon>Mammalia</taxon>
        <taxon>Eutheria</taxon>
        <taxon>Laurasiatheria</taxon>
        <taxon>Artiodactyla</taxon>
        <taxon>Suina</taxon>
        <taxon>Suidae</taxon>
        <taxon>Sus</taxon>
    </lineage>
</organism>
<dbReference type="GO" id="GO:0005759">
    <property type="term" value="C:mitochondrial matrix"/>
    <property type="evidence" value="ECO:0007669"/>
    <property type="project" value="UniProtKB-SubCell"/>
</dbReference>
<keyword evidence="8" id="KW-0496">Mitochondrion</keyword>
<dbReference type="InterPro" id="IPR029063">
    <property type="entry name" value="SAM-dependent_MTases_sf"/>
</dbReference>
<dbReference type="Proteomes" id="UP000694724">
    <property type="component" value="Unplaced"/>
</dbReference>
<dbReference type="Pfam" id="PF01795">
    <property type="entry name" value="Methyltransf_5"/>
    <property type="match status" value="1"/>
</dbReference>
<dbReference type="Proteomes" id="UP000694728">
    <property type="component" value="Unplaced"/>
</dbReference>
<evidence type="ECO:0000256" key="1">
    <source>
        <dbReference type="ARBA" id="ARBA00004305"/>
    </source>
</evidence>
<dbReference type="FunFam" id="1.10.150.170:FF:000002">
    <property type="entry name" value="Probable methyltransferase-like protein 15"/>
    <property type="match status" value="1"/>
</dbReference>
<dbReference type="Ensembl" id="ENSSSCT00045008006.1">
    <property type="protein sequence ID" value="ENSSSCP00045005399.1"/>
    <property type="gene ID" value="ENSSSCG00045004844.1"/>
</dbReference>
<keyword evidence="4" id="KW-0489">Methyltransferase</keyword>
<dbReference type="Ensembl" id="ENSSSCT00055025059.1">
    <property type="protein sequence ID" value="ENSSSCP00055019900.1"/>
    <property type="gene ID" value="ENSSSCG00055012712.1"/>
</dbReference>
<comment type="subcellular location">
    <subcellularLocation>
        <location evidence="1">Mitochondrion matrix</location>
    </subcellularLocation>
</comment>
<evidence type="ECO:0000256" key="4">
    <source>
        <dbReference type="ARBA" id="ARBA00022603"/>
    </source>
</evidence>
<dbReference type="PANTHER" id="PTHR11265:SF0">
    <property type="entry name" value="12S RRNA N4-METHYLCYTIDINE METHYLTRANSFERASE"/>
    <property type="match status" value="1"/>
</dbReference>
<evidence type="ECO:0000256" key="12">
    <source>
        <dbReference type="ARBA" id="ARBA00080961"/>
    </source>
</evidence>
<sequence>MTSSRKTSRWRAAVWRLESQRRCGRVVAWLRVTVATRTAVSGGVGRDLLIYRMLRYPYFCRIYKKFLSCWLESGVFNLGVWPKKIHATAERYNEIQEQEDQTGAQELRRSQDRDSEAMTKLHIPVMVDEVVHCLAPQKGQFFLDMTFGSGGHTKAILQKESDIILYALDRDPTAYAIAEQLSEVYPKQIRALLGQFSQAEALLMKAGVQPGTLDGVLLDLGCSSMQLDSPERGFSLRKDGPLDMRMDGGRYPDMPTAADVVNALDQHALASILRAYGEEKHAKKIASAIVQARSIYPITRTQQLASIVAGAFPPSAIYARKDLLQRSTHIATKTFQAFRIFVNNELNELYTGLKTAQKFLRPGGRLVALSFHSLEDRIIKRFLLGISMTERFNLSARQKVIQKSQLGSNLENKEGISTGKAPLMWKLLHKKVLTPEDQDVQDNPRGRSAKLRAAIKL</sequence>
<dbReference type="PANTHER" id="PTHR11265">
    <property type="entry name" value="S-ADENOSYL-METHYLTRANSFERASE MRAW"/>
    <property type="match status" value="1"/>
</dbReference>
<dbReference type="NCBIfam" id="TIGR00006">
    <property type="entry name" value="16S rRNA (cytosine(1402)-N(4))-methyltransferase RsmH"/>
    <property type="match status" value="1"/>
</dbReference>
<reference evidence="14" key="1">
    <citation type="submission" date="2025-05" db="UniProtKB">
        <authorList>
            <consortium name="Ensembl"/>
        </authorList>
    </citation>
    <scope>IDENTIFICATION</scope>
</reference>
<dbReference type="HAMAP" id="MF_01007">
    <property type="entry name" value="16SrRNA_methyltr_H"/>
    <property type="match status" value="1"/>
</dbReference>
<evidence type="ECO:0000256" key="6">
    <source>
        <dbReference type="ARBA" id="ARBA00022691"/>
    </source>
</evidence>
<evidence type="ECO:0000256" key="7">
    <source>
        <dbReference type="ARBA" id="ARBA00022946"/>
    </source>
</evidence>
<proteinExistence type="inferred from homology"/>
<dbReference type="SUPFAM" id="SSF81799">
    <property type="entry name" value="Putative methyltransferase TM0872, insert domain"/>
    <property type="match status" value="1"/>
</dbReference>
<dbReference type="FunFam" id="3.40.50.150:FF:000226">
    <property type="entry name" value="probable methyltransferase-like protein 15 isoform X3"/>
    <property type="match status" value="1"/>
</dbReference>
<dbReference type="Gene3D" id="3.40.50.150">
    <property type="entry name" value="Vaccinia Virus protein VP39"/>
    <property type="match status" value="1"/>
</dbReference>
<accession>A0A8D1QHH4</accession>
<dbReference type="GO" id="GO:0032259">
    <property type="term" value="P:methylation"/>
    <property type="evidence" value="ECO:0007669"/>
    <property type="project" value="UniProtKB-KW"/>
</dbReference>
<comment type="catalytic activity">
    <reaction evidence="9">
        <text>cytidine(839) in 12S rRNA + S-adenosyl-L-methionine = N(4)-methylcytidine(839) in 12S rRNA + S-adenosyl-L-homocysteine + H(+)</text>
        <dbReference type="Rhea" id="RHEA:62524"/>
        <dbReference type="Rhea" id="RHEA-COMP:16109"/>
        <dbReference type="Rhea" id="RHEA-COMP:16110"/>
        <dbReference type="ChEBI" id="CHEBI:15378"/>
        <dbReference type="ChEBI" id="CHEBI:57856"/>
        <dbReference type="ChEBI" id="CHEBI:59789"/>
        <dbReference type="ChEBI" id="CHEBI:74506"/>
        <dbReference type="ChEBI" id="CHEBI:82748"/>
    </reaction>
    <physiologicalReaction direction="left-to-right" evidence="9">
        <dbReference type="Rhea" id="RHEA:62525"/>
    </physiologicalReaction>
</comment>
<comment type="function">
    <text evidence="10">N4-methylcytidine (m4C) methyltransferase responsible for the methylation of position C839 in mitochondrial 12S rRNA. Involved in the stabilization of 12S rRNA folding, therefore facilitating the assembly of the mitochondrial small ribosomal subunits.</text>
</comment>
<evidence type="ECO:0000256" key="5">
    <source>
        <dbReference type="ARBA" id="ARBA00022679"/>
    </source>
</evidence>
<keyword evidence="7" id="KW-0809">Transit peptide</keyword>
<comment type="similarity">
    <text evidence="2">Belongs to the methyltransferase superfamily. RsmH family.</text>
</comment>
<evidence type="ECO:0000256" key="9">
    <source>
        <dbReference type="ARBA" id="ARBA00052418"/>
    </source>
</evidence>
<keyword evidence="3" id="KW-0597">Phosphoprotein</keyword>
<evidence type="ECO:0000256" key="8">
    <source>
        <dbReference type="ARBA" id="ARBA00023128"/>
    </source>
</evidence>
<protein>
    <recommendedName>
        <fullName evidence="11">12S rRNA N(4)-cytidine methyltransferase METTL15</fullName>
    </recommendedName>
    <alternativeName>
        <fullName evidence="12">Methyltransferase 5 domain-containing protein 1</fullName>
    </alternativeName>
    <alternativeName>
        <fullName evidence="13">Methyltransferase-like protein 15</fullName>
    </alternativeName>
</protein>
<evidence type="ECO:0000256" key="2">
    <source>
        <dbReference type="ARBA" id="ARBA00010396"/>
    </source>
</evidence>
<evidence type="ECO:0000256" key="13">
    <source>
        <dbReference type="ARBA" id="ARBA00081509"/>
    </source>
</evidence>
<name>A0A8D1QHH4_PIG</name>
<dbReference type="GO" id="GO:0008168">
    <property type="term" value="F:methyltransferase activity"/>
    <property type="evidence" value="ECO:0007669"/>
    <property type="project" value="UniProtKB-KW"/>
</dbReference>
<keyword evidence="6" id="KW-0949">S-adenosyl-L-methionine</keyword>
<evidence type="ECO:0000256" key="3">
    <source>
        <dbReference type="ARBA" id="ARBA00022553"/>
    </source>
</evidence>
<evidence type="ECO:0000313" key="15">
    <source>
        <dbReference type="Proteomes" id="UP000694724"/>
    </source>
</evidence>
<keyword evidence="5" id="KW-0808">Transferase</keyword>
<evidence type="ECO:0000313" key="14">
    <source>
        <dbReference type="Ensembl" id="ENSSSCP00055019900.1"/>
    </source>
</evidence>
<dbReference type="InterPro" id="IPR002903">
    <property type="entry name" value="RsmH"/>
</dbReference>
<dbReference type="AlphaFoldDB" id="A0A8D1QHH4"/>
<dbReference type="InterPro" id="IPR023397">
    <property type="entry name" value="SAM-dep_MeTrfase_MraW_recog"/>
</dbReference>
<dbReference type="SUPFAM" id="SSF53335">
    <property type="entry name" value="S-adenosyl-L-methionine-dependent methyltransferases"/>
    <property type="match status" value="1"/>
</dbReference>
<evidence type="ECO:0000256" key="10">
    <source>
        <dbReference type="ARBA" id="ARBA00056391"/>
    </source>
</evidence>
<evidence type="ECO:0000256" key="11">
    <source>
        <dbReference type="ARBA" id="ARBA00073136"/>
    </source>
</evidence>
<dbReference type="Gene3D" id="1.10.150.170">
    <property type="entry name" value="Putative methyltransferase TM0872, insert domain"/>
    <property type="match status" value="1"/>
</dbReference>